<dbReference type="InterPro" id="IPR000403">
    <property type="entry name" value="PI3/4_kinase_cat_dom"/>
</dbReference>
<dbReference type="GO" id="GO:0004674">
    <property type="term" value="F:protein serine/threonine kinase activity"/>
    <property type="evidence" value="ECO:0007669"/>
    <property type="project" value="UniProtKB-KW"/>
</dbReference>
<accession>A0A2H9TFC9</accession>
<keyword evidence="2" id="KW-0808">Transferase</keyword>
<dbReference type="Pfam" id="PF00454">
    <property type="entry name" value="PI3_PI4_kinase"/>
    <property type="match status" value="1"/>
</dbReference>
<comment type="caution">
    <text evidence="6">The sequence shown here is derived from an EMBL/GenBank/DDBJ whole genome shotgun (WGS) entry which is preliminary data.</text>
</comment>
<evidence type="ECO:0000313" key="6">
    <source>
        <dbReference type="EMBL" id="PJF16493.1"/>
    </source>
</evidence>
<dbReference type="PROSITE" id="PS50290">
    <property type="entry name" value="PI3_4_KINASE_3"/>
    <property type="match status" value="1"/>
</dbReference>
<dbReference type="GO" id="GO:0000723">
    <property type="term" value="P:telomere maintenance"/>
    <property type="evidence" value="ECO:0007669"/>
    <property type="project" value="TreeGrafter"/>
</dbReference>
<dbReference type="PANTHER" id="PTHR11139">
    <property type="entry name" value="ATAXIA TELANGIECTASIA MUTATED ATM -RELATED"/>
    <property type="match status" value="1"/>
</dbReference>
<dbReference type="GO" id="GO:0005634">
    <property type="term" value="C:nucleus"/>
    <property type="evidence" value="ECO:0007669"/>
    <property type="project" value="UniProtKB-SubCell"/>
</dbReference>
<dbReference type="SMART" id="SM00146">
    <property type="entry name" value="PI3Kc"/>
    <property type="match status" value="1"/>
</dbReference>
<evidence type="ECO:0000256" key="1">
    <source>
        <dbReference type="ARBA" id="ARBA00004123"/>
    </source>
</evidence>
<protein>
    <recommendedName>
        <fullName evidence="5">PI3K/PI4K catalytic domain-containing protein</fullName>
    </recommendedName>
</protein>
<proteinExistence type="predicted"/>
<feature type="domain" description="PI3K/PI4K catalytic" evidence="5">
    <location>
        <begin position="1183"/>
        <end position="1440"/>
    </location>
</feature>
<dbReference type="GO" id="GO:0005694">
    <property type="term" value="C:chromosome"/>
    <property type="evidence" value="ECO:0007669"/>
    <property type="project" value="TreeGrafter"/>
</dbReference>
<keyword evidence="7" id="KW-1185">Reference proteome</keyword>
<gene>
    <name evidence="6" type="ORF">PSACC_03682</name>
</gene>
<evidence type="ECO:0000259" key="5">
    <source>
        <dbReference type="PROSITE" id="PS50290"/>
    </source>
</evidence>
<dbReference type="GO" id="GO:0000077">
    <property type="term" value="P:DNA damage checkpoint signaling"/>
    <property type="evidence" value="ECO:0007669"/>
    <property type="project" value="TreeGrafter"/>
</dbReference>
<dbReference type="OrthoDB" id="381190at2759"/>
<dbReference type="Gene3D" id="3.30.1010.10">
    <property type="entry name" value="Phosphatidylinositol 3-kinase Catalytic Subunit, Chain A, domain 4"/>
    <property type="match status" value="1"/>
</dbReference>
<name>A0A2H9TFC9_9FUNG</name>
<dbReference type="PANTHER" id="PTHR11139:SF69">
    <property type="entry name" value="SERINE_THREONINE-PROTEIN KINASE ATR"/>
    <property type="match status" value="1"/>
</dbReference>
<evidence type="ECO:0000256" key="4">
    <source>
        <dbReference type="ARBA" id="ARBA00023242"/>
    </source>
</evidence>
<keyword evidence="2" id="KW-0418">Kinase</keyword>
<keyword evidence="2" id="KW-0723">Serine/threonine-protein kinase</keyword>
<sequence>MVTSVKSWLCQYNQTSFVPDFDQQYAMKSHTNETSLWVKLLEMGSSSNTLHEVLLARILSQQDIPVVDTVSINAIELVLSVLNSVKSRELHGPLLHVLCSSLDARNVDHLSAVSEALATKKALRFHFKEALAPITHFQSALSMYLYATSIQIDEALVLSPVIMDSLYLFLDNPTVETYLPLCLLVQNFSKRSLESVPELVRSDLSTRLAALLTLPWSSTNLAVYRRESFLCFCRLFAGEVYLPIEDAYLDQMTQFARQSHLELACMSAFTAPFQLIAAAGGTIMKSFVELADFVLSQDPLSVDYSFCRCFSLSAPGSVNAAIQSSEMGILLLSLYGIDCGAFQTGSDIAYVYRALFSSSEYKIPMFCIEDLPRKWISSISIFSIASGAVSLEMASYRLRSFGHASLSQILSEGCLESVLFLVETFRDQRKRSGFGQFFSRVNELLRAATGRSLGDICSESITGLLYYVSSQLWVFERDSKKNWSDPEIFQIHSMIHLLQEDARSCAQEVYKWLECNFSIHGLLDDIVKNMVTDPFQGRRCLGLIAPVIPLKDSNLDGISYRKHPVTIMKGQDMTEVMTRVVHMLKDLPLLTLEDVFCVGLLQLIFNSKSQRHFLLEEEFRVAYVCQKLLEVLGFQDSPAPSSQPNHRDLRSRWSDEEEHFFHTFLKARFNLEGAAVQESVPYFHFETHHEAQKISEILRSAGASSDITSCFLGMGLVLFYCREAPYPEDNLSLEQFLRAGEPLTAQLEFFSDWSFSNLVSRAPSFVGKWAELMTEEGPAEYSCRILDELLRTELDPSFYRSLAEKNFHRLNMPEMARVYSNQFEQSFEFAQLAHIGSQWKTADLSFVAETMPRMHDWGIESDIYDFLGETNRSNMLDAVSDCLNIASTANPSVLDHLARMPRKKLSDLRYAGDLIARRMRIPTLPGSSFLQISYANKLRKESRHTEAAAVLMQLEPSDVGYKSYYMAKIAACQEGSHGSVSRLLEQALQEGIPRPAKVSIEMIVTYIQVSLFLARYMSQCKAFADSKIRSAFERCLILNATFSLKISNLAGKVARKVVSIKISSKIINAEDQCLQMLQIFVLRLLQEYHSTTIWKIVHYCLAHSSERRNRYSFLPNAIKEYIKLCQCLIEISFLGKPKETTLFLSKSLPRLLHLQCNYVVAPTSSSIYRTSQTPYDAVLFGQFDDRVDIFPSLQRPKKVGVMCSDGQRRSFLCKSKDDLRKDMRFFEVASVTNSQFRTPGIRTYAVVPLNEDSGIIEWISNTSSLRSILSKAYKACGLSVNFPEFRELQKKDNFAEIFTEIIWQTTGGSGTSTIPTNTEHSIRAGAMWVESLKTAKELVLANLEPMVNDPVSDMLRGKPYAGNTGLTFLGRRRDCKNWKCIVRCREFAPSNYILAAYRFEGECFNLGEDFEAGPATPEEIKDLLQYSVAWWNFLILVRIL</sequence>
<evidence type="ECO:0000256" key="2">
    <source>
        <dbReference type="ARBA" id="ARBA00022527"/>
    </source>
</evidence>
<dbReference type="InterPro" id="IPR011009">
    <property type="entry name" value="Kinase-like_dom_sf"/>
</dbReference>
<comment type="subcellular location">
    <subcellularLocation>
        <location evidence="1">Nucleus</location>
    </subcellularLocation>
</comment>
<dbReference type="STRING" id="1246581.A0A2H9TFC9"/>
<keyword evidence="3" id="KW-0227">DNA damage</keyword>
<keyword evidence="4" id="KW-0539">Nucleus</keyword>
<dbReference type="GO" id="GO:0006281">
    <property type="term" value="P:DNA repair"/>
    <property type="evidence" value="ECO:0007669"/>
    <property type="project" value="TreeGrafter"/>
</dbReference>
<evidence type="ECO:0000313" key="7">
    <source>
        <dbReference type="Proteomes" id="UP000240830"/>
    </source>
</evidence>
<reference evidence="6 7" key="1">
    <citation type="submission" date="2016-10" db="EMBL/GenBank/DDBJ databases">
        <title>The genome of Paramicrosporidium saccamoebae is the missing link in understanding Cryptomycota and Microsporidia evolution.</title>
        <authorList>
            <person name="Quandt C.A."/>
            <person name="Beaudet D."/>
            <person name="Corsaro D."/>
            <person name="Michel R."/>
            <person name="Corradi N."/>
            <person name="James T."/>
        </authorList>
    </citation>
    <scope>NUCLEOTIDE SEQUENCE [LARGE SCALE GENOMIC DNA]</scope>
    <source>
        <strain evidence="6 7">KSL3</strain>
    </source>
</reference>
<organism evidence="6 7">
    <name type="scientific">Paramicrosporidium saccamoebae</name>
    <dbReference type="NCBI Taxonomy" id="1246581"/>
    <lineage>
        <taxon>Eukaryota</taxon>
        <taxon>Fungi</taxon>
        <taxon>Fungi incertae sedis</taxon>
        <taxon>Cryptomycota</taxon>
        <taxon>Cryptomycota incertae sedis</taxon>
        <taxon>Paramicrosporidium</taxon>
    </lineage>
</organism>
<dbReference type="Proteomes" id="UP000240830">
    <property type="component" value="Unassembled WGS sequence"/>
</dbReference>
<dbReference type="SUPFAM" id="SSF56112">
    <property type="entry name" value="Protein kinase-like (PK-like)"/>
    <property type="match status" value="1"/>
</dbReference>
<dbReference type="EMBL" id="MTSL01000219">
    <property type="protein sequence ID" value="PJF16493.1"/>
    <property type="molecule type" value="Genomic_DNA"/>
</dbReference>
<evidence type="ECO:0000256" key="3">
    <source>
        <dbReference type="ARBA" id="ARBA00022763"/>
    </source>
</evidence>
<dbReference type="InterPro" id="IPR050517">
    <property type="entry name" value="DDR_Repair_Kinase"/>
</dbReference>